<feature type="compositionally biased region" description="Low complexity" evidence="1">
    <location>
        <begin position="328"/>
        <end position="339"/>
    </location>
</feature>
<dbReference type="RefSeq" id="WP_311483665.1">
    <property type="nucleotide sequence ID" value="NZ_JAVRHP010000016.1"/>
</dbReference>
<feature type="compositionally biased region" description="Basic and acidic residues" evidence="1">
    <location>
        <begin position="225"/>
        <end position="236"/>
    </location>
</feature>
<proteinExistence type="predicted"/>
<reference evidence="3 4" key="1">
    <citation type="submission" date="2023-09" db="EMBL/GenBank/DDBJ databases">
        <authorList>
            <person name="Rey-Velasco X."/>
        </authorList>
    </citation>
    <scope>NUCLEOTIDE SEQUENCE [LARGE SCALE GENOMIC DNA]</scope>
    <source>
        <strain evidence="3 4">F297</strain>
    </source>
</reference>
<feature type="compositionally biased region" description="Basic and acidic residues" evidence="1">
    <location>
        <begin position="276"/>
        <end position="287"/>
    </location>
</feature>
<feature type="compositionally biased region" description="Basic and acidic residues" evidence="1">
    <location>
        <begin position="247"/>
        <end position="263"/>
    </location>
</feature>
<feature type="compositionally biased region" description="Polar residues" evidence="1">
    <location>
        <begin position="266"/>
        <end position="275"/>
    </location>
</feature>
<feature type="compositionally biased region" description="Basic and acidic residues" evidence="1">
    <location>
        <begin position="313"/>
        <end position="322"/>
    </location>
</feature>
<feature type="signal peptide" evidence="2">
    <location>
        <begin position="1"/>
        <end position="21"/>
    </location>
</feature>
<accession>A0ABU3CT13</accession>
<dbReference type="Proteomes" id="UP001248819">
    <property type="component" value="Unassembled WGS sequence"/>
</dbReference>
<dbReference type="EMBL" id="JAVRHP010000016">
    <property type="protein sequence ID" value="MDT0649506.1"/>
    <property type="molecule type" value="Genomic_DNA"/>
</dbReference>
<comment type="caution">
    <text evidence="3">The sequence shown here is derived from an EMBL/GenBank/DDBJ whole genome shotgun (WGS) entry which is preliminary data.</text>
</comment>
<feature type="region of interest" description="Disordered" evidence="1">
    <location>
        <begin position="222"/>
        <end position="387"/>
    </location>
</feature>
<feature type="compositionally biased region" description="Low complexity" evidence="1">
    <location>
        <begin position="290"/>
        <end position="302"/>
    </location>
</feature>
<feature type="compositionally biased region" description="Low complexity" evidence="1">
    <location>
        <begin position="368"/>
        <end position="387"/>
    </location>
</feature>
<feature type="compositionally biased region" description="Polar residues" evidence="1">
    <location>
        <begin position="237"/>
        <end position="246"/>
    </location>
</feature>
<evidence type="ECO:0000313" key="3">
    <source>
        <dbReference type="EMBL" id="MDT0649506.1"/>
    </source>
</evidence>
<evidence type="ECO:0000256" key="2">
    <source>
        <dbReference type="SAM" id="SignalP"/>
    </source>
</evidence>
<evidence type="ECO:0000313" key="4">
    <source>
        <dbReference type="Proteomes" id="UP001248819"/>
    </source>
</evidence>
<feature type="chain" id="PRO_5045843357" description="Sperm nuclear basic protein PL-I" evidence="2">
    <location>
        <begin position="22"/>
        <end position="387"/>
    </location>
</feature>
<evidence type="ECO:0008006" key="5">
    <source>
        <dbReference type="Google" id="ProtNLM"/>
    </source>
</evidence>
<protein>
    <recommendedName>
        <fullName evidence="5">Sperm nuclear basic protein PL-I</fullName>
    </recommendedName>
</protein>
<organism evidence="3 4">
    <name type="scientific">Autumnicola edwardsiae</name>
    <dbReference type="NCBI Taxonomy" id="3075594"/>
    <lineage>
        <taxon>Bacteria</taxon>
        <taxon>Pseudomonadati</taxon>
        <taxon>Bacteroidota</taxon>
        <taxon>Flavobacteriia</taxon>
        <taxon>Flavobacteriales</taxon>
        <taxon>Flavobacteriaceae</taxon>
        <taxon>Autumnicola</taxon>
    </lineage>
</organism>
<keyword evidence="2" id="KW-0732">Signal</keyword>
<feature type="compositionally biased region" description="Polar residues" evidence="1">
    <location>
        <begin position="340"/>
        <end position="362"/>
    </location>
</feature>
<gene>
    <name evidence="3" type="ORF">RM529_05085</name>
</gene>
<sequence>MKNFTLLVAIFFAGWSVSASAGATPSRAYNESFIFVEGGVEFAVYPNGEFDFYYNPEFRRTNIVNISTPNVNISYNAGYNYDPYIQYDDYGAVIQIENVPVFYDYYGRIIQAGNILIDYNNHGRVARVGNLVVHYNRFNRISNYNGYINNYNRYYIHRPWHSFYTRPHSNYSVVFNSPYRAYYQPSRVTYNQYVTYYNNNYRNTSYTKDFYRPNQKAVVYNRGRRVTEQRDVRNEIRNSTTRTESNIAERTRTASPEGRRTVADRGSNSRTSTNLENRRRAIEDMRKSRSTSSRFESSTNSRGTETRSAATPRRSEVSERTVRRNSHSARSSSPARTSAPVQRSATVRSSTSGRSSAAQRTTTRSRSENSNSSSSGRSSARNVRSNN</sequence>
<keyword evidence="4" id="KW-1185">Reference proteome</keyword>
<name>A0ABU3CT13_9FLAO</name>
<evidence type="ECO:0000256" key="1">
    <source>
        <dbReference type="SAM" id="MobiDB-lite"/>
    </source>
</evidence>